<feature type="binding site" evidence="5">
    <location>
        <position position="400"/>
    </location>
    <ligand>
        <name>AMP</name>
        <dbReference type="ChEBI" id="CHEBI:456215"/>
    </ligand>
</feature>
<feature type="binding site" evidence="5">
    <location>
        <begin position="511"/>
        <end position="514"/>
    </location>
    <ligand>
        <name>AMP</name>
        <dbReference type="ChEBI" id="CHEBI:456215"/>
    </ligand>
</feature>
<dbReference type="SMART" id="SM00823">
    <property type="entry name" value="PKS_PP"/>
    <property type="match status" value="1"/>
</dbReference>
<feature type="domain" description="Carrier" evidence="6">
    <location>
        <begin position="661"/>
        <end position="736"/>
    </location>
</feature>
<dbReference type="InterPro" id="IPR010080">
    <property type="entry name" value="Thioester_reductase-like_dom"/>
</dbReference>
<dbReference type="SUPFAM" id="SSF47336">
    <property type="entry name" value="ACP-like"/>
    <property type="match status" value="1"/>
</dbReference>
<dbReference type="PROSITE" id="PS50075">
    <property type="entry name" value="CARRIER"/>
    <property type="match status" value="1"/>
</dbReference>
<dbReference type="InterPro" id="IPR013120">
    <property type="entry name" value="FAR_NAD-bd"/>
</dbReference>
<dbReference type="CDD" id="cd05235">
    <property type="entry name" value="SDR_e1"/>
    <property type="match status" value="1"/>
</dbReference>
<keyword evidence="2 5" id="KW-0597">Phosphoprotein</keyword>
<dbReference type="SUPFAM" id="SSF51735">
    <property type="entry name" value="NAD(P)-binding Rossmann-fold domains"/>
    <property type="match status" value="1"/>
</dbReference>
<feature type="binding site" evidence="5">
    <location>
        <position position="520"/>
    </location>
    <ligand>
        <name>AMP</name>
        <dbReference type="ChEBI" id="CHEBI:456215"/>
    </ligand>
</feature>
<comment type="catalytic activity">
    <reaction evidence="5">
        <text>a carboxylate + ATP + NADPH + H(+) = an aldehyde + AMP + diphosphate + NADP(+)</text>
        <dbReference type="Rhea" id="RHEA:50916"/>
        <dbReference type="ChEBI" id="CHEBI:15378"/>
        <dbReference type="ChEBI" id="CHEBI:17478"/>
        <dbReference type="ChEBI" id="CHEBI:29067"/>
        <dbReference type="ChEBI" id="CHEBI:30616"/>
        <dbReference type="ChEBI" id="CHEBI:33019"/>
        <dbReference type="ChEBI" id="CHEBI:57783"/>
        <dbReference type="ChEBI" id="CHEBI:58349"/>
        <dbReference type="ChEBI" id="CHEBI:456215"/>
    </reaction>
</comment>
<feature type="binding site" evidence="5">
    <location>
        <position position="831"/>
    </location>
    <ligand>
        <name>NADP(+)</name>
        <dbReference type="ChEBI" id="CHEBI:58349"/>
    </ligand>
</feature>
<sequence>MTGLQPPTDKFSARTAQRSAHLYATDPQFRGAAPLDAVTEAIRRPGLPLADLVATVMEGYADRPALGERATEPVTDPHTGRTTLRLLKRFDTITYGELWERVGAVAAEWRHHPNHAVGPGDFVAVLGPTSAEFTIVDLACVRSGAVSVPLQAGASAEHLAPIVAQTGPRLLAVDVAHLDVALQVAADAPSLGRIVVLGHHPEITAHQERLDWARGQLAAQGRGVTVDTLASLIRRGRTLPPAPRNPEASTADALSALIYTSGSTGTPKGAMYTERLVRQFWVDFVPGQERRPSIVLNYMPLSHMVGRGVLFGTLAKGGIAYFVASSDLSTLFEDLSLVRPTEFLMVPRICDMLFRRHQSELTRRNDVGAGGDAAVQADRVKEDLREKTLGGRLLWAVSASAPLSAEMRTFVESCLDVKMLDGYGSTEAGILSLDGRVLRPPVTDHKLADVPELGYFGTDSPHPRGELLIKSDRLVPGYFQRPDATAEAFDEDGFYRTGDIMARTGPDELVYVDRRSHVLKLSQGEFVATSRLEALFTGSPVVRQVFVYGNSARAYLLAVIVPTQDALDRTGEDTQHLRSILRESLQRLATEAGLNSYEIPRDVLIETEPFSRQNGLLSGMRKLLRPALMKRYGERLEALYTELTERETDELQALRQAGPPRPVRETVFRAARALLGHQQGDVKPGTRFLELGGDSLSALSFSQLLKEIFHVDVPVSVIVNPVHTLQQVADHIEKLLASGHQRPTADSVHGPSATRLVADDLTLEAFLDTETMARSGRPAGPLPEARTVLLTGANGYLGRFLCLEWLERVAERGGTLVCVVRGRTGELARARLDAAFDSGDPELLRHYHDLAAEHLEVVAGDVGDADLGLDKETWQRLADTVDLIVHPAALVNHVLPYDQLFGPNVLGTAELIRLAVTSRVKQFTYLSTVAVVFGSEAAADEAADIRTACGARDLDSSYANGYAASKWAGEVLLREAHDTFGLPVTVFRSNLILAHPRYRGQLNIQDIFTRLVLSLLATGIAPGSFYARGTGDGSGHYDALPVDFTAQAIASLGDHTRKGYRTFNVVNPHEDGISLDTFVDWLVAAGHPLTRIHDYNEWLDRFETALRGLPDRQRQHSLLPLLHAFARPEKPLSGSALPADQFRAGVRAAALTKENDIPHLSQDLITKYVADLRSRRLL</sequence>
<dbReference type="CDD" id="cd17632">
    <property type="entry name" value="AFD_CAR-like"/>
    <property type="match status" value="1"/>
</dbReference>
<dbReference type="Proteomes" id="UP001344251">
    <property type="component" value="Chromosome"/>
</dbReference>
<feature type="binding site" evidence="5">
    <location>
        <position position="966"/>
    </location>
    <ligand>
        <name>NADP(+)</name>
        <dbReference type="ChEBI" id="CHEBI:58349"/>
    </ligand>
</feature>
<evidence type="ECO:0000259" key="6">
    <source>
        <dbReference type="PROSITE" id="PS50075"/>
    </source>
</evidence>
<proteinExistence type="inferred from homology"/>
<accession>A0ABZ1F9Z2</accession>
<keyword evidence="5" id="KW-0521">NADP</keyword>
<evidence type="ECO:0000256" key="5">
    <source>
        <dbReference type="HAMAP-Rule" id="MF_02247"/>
    </source>
</evidence>
<comment type="domain">
    <text evidence="5">The N-terminal domain likely catalyzes substrate activation by formation of an initial acyl-AMP intermediate, the central region contains the phosphopantetheine attachment site, and the C-terminal domain catalyzes the reduction by NADPH of the intermediate thioester formed from the attack of the phosphopantetheine thiol at the carbonyl carbon of acyl-AMP.</text>
</comment>
<feature type="modified residue" description="O-(pantetheine 4'-phosphoryl)serine" evidence="5">
    <location>
        <position position="695"/>
    </location>
</feature>
<dbReference type="Pfam" id="PF00501">
    <property type="entry name" value="AMP-binding"/>
    <property type="match status" value="1"/>
</dbReference>
<dbReference type="Gene3D" id="1.10.1200.10">
    <property type="entry name" value="ACP-like"/>
    <property type="match status" value="1"/>
</dbReference>
<feature type="binding site" evidence="5">
    <location>
        <position position="303"/>
    </location>
    <ligand>
        <name>AMP</name>
        <dbReference type="ChEBI" id="CHEBI:456215"/>
    </ligand>
</feature>
<dbReference type="InterPro" id="IPR000873">
    <property type="entry name" value="AMP-dep_synth/lig_dom"/>
</dbReference>
<dbReference type="Pfam" id="PF07993">
    <property type="entry name" value="NAD_binding_4"/>
    <property type="match status" value="1"/>
</dbReference>
<feature type="binding site" evidence="5">
    <location>
        <position position="821"/>
    </location>
    <ligand>
        <name>NADP(+)</name>
        <dbReference type="ChEBI" id="CHEBI:58349"/>
    </ligand>
</feature>
<dbReference type="EC" id="1.2.1.-" evidence="5"/>
<dbReference type="Gene3D" id="3.40.50.720">
    <property type="entry name" value="NAD(P)-binding Rossmann-like Domain"/>
    <property type="match status" value="1"/>
</dbReference>
<evidence type="ECO:0000256" key="4">
    <source>
        <dbReference type="ARBA" id="ARBA00022840"/>
    </source>
</evidence>
<feature type="binding site" evidence="5">
    <location>
        <position position="622"/>
    </location>
    <ligand>
        <name>AMP</name>
        <dbReference type="ChEBI" id="CHEBI:456215"/>
    </ligand>
</feature>
<evidence type="ECO:0000256" key="1">
    <source>
        <dbReference type="ARBA" id="ARBA00022450"/>
    </source>
</evidence>
<comment type="caution">
    <text evidence="5">Lacks conserved residue(s) required for the propagation of feature annotation.</text>
</comment>
<keyword evidence="4 5" id="KW-0067">ATP-binding</keyword>
<feature type="binding site" evidence="5">
    <location>
        <position position="426"/>
    </location>
    <ligand>
        <name>AMP</name>
        <dbReference type="ChEBI" id="CHEBI:456215"/>
    </ligand>
</feature>
<evidence type="ECO:0000313" key="7">
    <source>
        <dbReference type="EMBL" id="WSB66713.1"/>
    </source>
</evidence>
<evidence type="ECO:0000313" key="8">
    <source>
        <dbReference type="Proteomes" id="UP001344251"/>
    </source>
</evidence>
<keyword evidence="8" id="KW-1185">Reference proteome</keyword>
<comment type="cofactor">
    <cofactor evidence="5">
        <name>pantetheine 4'-phosphate</name>
        <dbReference type="ChEBI" id="CHEBI:47942"/>
    </cofactor>
    <text evidence="5">Binds 1 phosphopantetheine covalently.</text>
</comment>
<dbReference type="PANTHER" id="PTHR43272">
    <property type="entry name" value="LONG-CHAIN-FATTY-ACID--COA LIGASE"/>
    <property type="match status" value="1"/>
</dbReference>
<keyword evidence="5" id="KW-0560">Oxidoreductase</keyword>
<dbReference type="EMBL" id="CP109106">
    <property type="protein sequence ID" value="WSB66713.1"/>
    <property type="molecule type" value="Genomic_DNA"/>
</dbReference>
<gene>
    <name evidence="5" type="primary">car</name>
    <name evidence="7" type="ORF">OG863_01305</name>
</gene>
<reference evidence="7 8" key="1">
    <citation type="submission" date="2022-10" db="EMBL/GenBank/DDBJ databases">
        <title>The complete genomes of actinobacterial strains from the NBC collection.</title>
        <authorList>
            <person name="Joergensen T.S."/>
            <person name="Alvarez Arevalo M."/>
            <person name="Sterndorff E.B."/>
            <person name="Faurdal D."/>
            <person name="Vuksanovic O."/>
            <person name="Mourched A.-S."/>
            <person name="Charusanti P."/>
            <person name="Shaw S."/>
            <person name="Blin K."/>
            <person name="Weber T."/>
        </authorList>
    </citation>
    <scope>NUCLEOTIDE SEQUENCE [LARGE SCALE GENOMIC DNA]</scope>
    <source>
        <strain evidence="7 8">NBC 01774</strain>
    </source>
</reference>
<feature type="binding site" evidence="5">
    <location>
        <begin position="887"/>
        <end position="889"/>
    </location>
    <ligand>
        <name>NADP(+)</name>
        <dbReference type="ChEBI" id="CHEBI:58349"/>
    </ligand>
</feature>
<evidence type="ECO:0000256" key="2">
    <source>
        <dbReference type="ARBA" id="ARBA00022553"/>
    </source>
</evidence>
<protein>
    <recommendedName>
        <fullName evidence="5">Carboxylic acid reductase</fullName>
        <shortName evidence="5">CAR</shortName>
        <ecNumber evidence="5">1.2.1.-</ecNumber>
    </recommendedName>
    <alternativeName>
        <fullName evidence="5">ATP/NADPH-dependent carboxylic acid reductase</fullName>
    </alternativeName>
</protein>
<comment type="similarity">
    <text evidence="5">Belongs to the ATP-dependent AMP-binding enzyme family. Carboxylic acid reductase subfamily.</text>
</comment>
<dbReference type="InterPro" id="IPR020845">
    <property type="entry name" value="AMP-binding_CS"/>
</dbReference>
<dbReference type="InterPro" id="IPR036291">
    <property type="entry name" value="NAD(P)-bd_dom_sf"/>
</dbReference>
<feature type="binding site" evidence="5">
    <location>
        <position position="989"/>
    </location>
    <ligand>
        <name>NADP(+)</name>
        <dbReference type="ChEBI" id="CHEBI:58349"/>
    </ligand>
</feature>
<dbReference type="PROSITE" id="PS00455">
    <property type="entry name" value="AMP_BINDING"/>
    <property type="match status" value="1"/>
</dbReference>
<dbReference type="InterPro" id="IPR046407">
    <property type="entry name" value="CAR"/>
</dbReference>
<feature type="binding site" evidence="5">
    <location>
        <begin position="421"/>
        <end position="422"/>
    </location>
    <ligand>
        <name>AMP</name>
        <dbReference type="ChEBI" id="CHEBI:456215"/>
    </ligand>
</feature>
<dbReference type="RefSeq" id="WP_326615851.1">
    <property type="nucleotide sequence ID" value="NZ_CP109106.1"/>
</dbReference>
<dbReference type="InterPro" id="IPR042099">
    <property type="entry name" value="ANL_N_sf"/>
</dbReference>
<feature type="binding site" evidence="5">
    <location>
        <position position="962"/>
    </location>
    <ligand>
        <name>NADP(+)</name>
        <dbReference type="ChEBI" id="CHEBI:58349"/>
    </ligand>
</feature>
<dbReference type="InterPro" id="IPR009081">
    <property type="entry name" value="PP-bd_ACP"/>
</dbReference>
<name>A0ABZ1F9Z2_9ACTN</name>
<organism evidence="7 8">
    <name type="scientific">Streptomyces decoyicus</name>
    <dbReference type="NCBI Taxonomy" id="249567"/>
    <lineage>
        <taxon>Bacteria</taxon>
        <taxon>Bacillati</taxon>
        <taxon>Actinomycetota</taxon>
        <taxon>Actinomycetes</taxon>
        <taxon>Kitasatosporales</taxon>
        <taxon>Streptomycetaceae</taxon>
        <taxon>Streptomyces</taxon>
    </lineage>
</organism>
<comment type="function">
    <text evidence="5">Catalyzes the ATP- and NADPH-dependent reduction of carboxylic acids to the corresponding aldehydes.</text>
</comment>
<dbReference type="InterPro" id="IPR036736">
    <property type="entry name" value="ACP-like_sf"/>
</dbReference>
<dbReference type="NCBIfam" id="NF041592">
    <property type="entry name" value="carboxyl_red"/>
    <property type="match status" value="1"/>
</dbReference>
<keyword evidence="3 5" id="KW-0547">Nucleotide-binding</keyword>
<dbReference type="Gene3D" id="3.40.50.12780">
    <property type="entry name" value="N-terminal domain of ligase-like"/>
    <property type="match status" value="1"/>
</dbReference>
<feature type="binding site" evidence="5">
    <location>
        <position position="499"/>
    </location>
    <ligand>
        <name>AMP</name>
        <dbReference type="ChEBI" id="CHEBI:456215"/>
    </ligand>
</feature>
<feature type="binding site" evidence="5">
    <location>
        <begin position="794"/>
        <end position="797"/>
    </location>
    <ligand>
        <name>NADP(+)</name>
        <dbReference type="ChEBI" id="CHEBI:58349"/>
    </ligand>
</feature>
<dbReference type="HAMAP" id="MF_02247">
    <property type="entry name" value="Carbox_acid_reduct"/>
    <property type="match status" value="1"/>
</dbReference>
<feature type="binding site" evidence="5">
    <location>
        <position position="927"/>
    </location>
    <ligand>
        <name>NADP(+)</name>
        <dbReference type="ChEBI" id="CHEBI:58349"/>
    </ligand>
</feature>
<dbReference type="PANTHER" id="PTHR43272:SF33">
    <property type="entry name" value="AMP-BINDING DOMAIN-CONTAINING PROTEIN-RELATED"/>
    <property type="match status" value="1"/>
</dbReference>
<dbReference type="NCBIfam" id="TIGR01746">
    <property type="entry name" value="Thioester-redct"/>
    <property type="match status" value="1"/>
</dbReference>
<keyword evidence="1 5" id="KW-0596">Phosphopantetheine</keyword>
<evidence type="ECO:0000256" key="3">
    <source>
        <dbReference type="ARBA" id="ARBA00022741"/>
    </source>
</evidence>
<dbReference type="SUPFAM" id="SSF56801">
    <property type="entry name" value="Acetyl-CoA synthetase-like"/>
    <property type="match status" value="1"/>
</dbReference>
<dbReference type="Pfam" id="PF00550">
    <property type="entry name" value="PP-binding"/>
    <property type="match status" value="1"/>
</dbReference>
<dbReference type="InterPro" id="IPR020806">
    <property type="entry name" value="PKS_PP-bd"/>
</dbReference>